<reference evidence="2" key="2">
    <citation type="journal article" date="2024" name="Plant">
        <title>Genomic evolution and insights into agronomic trait innovations of Sesamum species.</title>
        <authorList>
            <person name="Miao H."/>
            <person name="Wang L."/>
            <person name="Qu L."/>
            <person name="Liu H."/>
            <person name="Sun Y."/>
            <person name="Le M."/>
            <person name="Wang Q."/>
            <person name="Wei S."/>
            <person name="Zheng Y."/>
            <person name="Lin W."/>
            <person name="Duan Y."/>
            <person name="Cao H."/>
            <person name="Xiong S."/>
            <person name="Wang X."/>
            <person name="Wei L."/>
            <person name="Li C."/>
            <person name="Ma Q."/>
            <person name="Ju M."/>
            <person name="Zhao R."/>
            <person name="Li G."/>
            <person name="Mu C."/>
            <person name="Tian Q."/>
            <person name="Mei H."/>
            <person name="Zhang T."/>
            <person name="Gao T."/>
            <person name="Zhang H."/>
        </authorList>
    </citation>
    <scope>NUCLEOTIDE SEQUENCE</scope>
    <source>
        <strain evidence="2">3651</strain>
    </source>
</reference>
<name>A0AAE2CHA4_9LAMI</name>
<feature type="region of interest" description="Disordered" evidence="1">
    <location>
        <begin position="186"/>
        <end position="208"/>
    </location>
</feature>
<proteinExistence type="predicted"/>
<dbReference type="AlphaFoldDB" id="A0AAE2CHA4"/>
<comment type="caution">
    <text evidence="2">The sequence shown here is derived from an EMBL/GenBank/DDBJ whole genome shotgun (WGS) entry which is preliminary data.</text>
</comment>
<evidence type="ECO:0000313" key="3">
    <source>
        <dbReference type="Proteomes" id="UP001293254"/>
    </source>
</evidence>
<gene>
    <name evidence="2" type="ORF">Salat_2158500</name>
</gene>
<dbReference type="Proteomes" id="UP001293254">
    <property type="component" value="Unassembled WGS sequence"/>
</dbReference>
<accession>A0AAE2CHA4</accession>
<reference evidence="2" key="1">
    <citation type="submission" date="2020-06" db="EMBL/GenBank/DDBJ databases">
        <authorList>
            <person name="Li T."/>
            <person name="Hu X."/>
            <person name="Zhang T."/>
            <person name="Song X."/>
            <person name="Zhang H."/>
            <person name="Dai N."/>
            <person name="Sheng W."/>
            <person name="Hou X."/>
            <person name="Wei L."/>
        </authorList>
    </citation>
    <scope>NUCLEOTIDE SEQUENCE</scope>
    <source>
        <strain evidence="2">3651</strain>
        <tissue evidence="2">Leaf</tissue>
    </source>
</reference>
<protein>
    <submittedName>
        <fullName evidence="2">Uncharacterized protein</fullName>
    </submittedName>
</protein>
<evidence type="ECO:0000313" key="2">
    <source>
        <dbReference type="EMBL" id="KAK4422075.1"/>
    </source>
</evidence>
<sequence length="208" mass="23391">MNVEGTSQFSLCKKLKVLKGALKSFNRLHYSHISVRAKEADLALQDAQIQLEFDPDNAVIRGSLGDLRKKAIFLAEQRRSGKNSLPTTPHFWATKVGHYRRTVEHSLAAQWLTVTNYSPLVEDAGSMSKWSAKSLSFTGRLELITSVIQGVECFRLQCFPLPTAVVDKIYRLCRISFGTPRERRWHGKKSAIRKKRGGLASGTSNLEM</sequence>
<evidence type="ECO:0000256" key="1">
    <source>
        <dbReference type="SAM" id="MobiDB-lite"/>
    </source>
</evidence>
<dbReference type="EMBL" id="JACGWO010000008">
    <property type="protein sequence ID" value="KAK4422075.1"/>
    <property type="molecule type" value="Genomic_DNA"/>
</dbReference>
<keyword evidence="3" id="KW-1185">Reference proteome</keyword>
<feature type="compositionally biased region" description="Basic residues" evidence="1">
    <location>
        <begin position="186"/>
        <end position="197"/>
    </location>
</feature>
<organism evidence="2 3">
    <name type="scientific">Sesamum alatum</name>
    <dbReference type="NCBI Taxonomy" id="300844"/>
    <lineage>
        <taxon>Eukaryota</taxon>
        <taxon>Viridiplantae</taxon>
        <taxon>Streptophyta</taxon>
        <taxon>Embryophyta</taxon>
        <taxon>Tracheophyta</taxon>
        <taxon>Spermatophyta</taxon>
        <taxon>Magnoliopsida</taxon>
        <taxon>eudicotyledons</taxon>
        <taxon>Gunneridae</taxon>
        <taxon>Pentapetalae</taxon>
        <taxon>asterids</taxon>
        <taxon>lamiids</taxon>
        <taxon>Lamiales</taxon>
        <taxon>Pedaliaceae</taxon>
        <taxon>Sesamum</taxon>
    </lineage>
</organism>